<keyword evidence="3" id="KW-1185">Reference proteome</keyword>
<dbReference type="EMBL" id="JAJOZR010000003">
    <property type="protein sequence ID" value="MCD7108704.1"/>
    <property type="molecule type" value="Genomic_DNA"/>
</dbReference>
<dbReference type="RefSeq" id="WP_231812887.1">
    <property type="nucleotide sequence ID" value="NZ_JAJOZR010000003.1"/>
</dbReference>
<dbReference type="GO" id="GO:0000271">
    <property type="term" value="P:polysaccharide biosynthetic process"/>
    <property type="evidence" value="ECO:0007669"/>
    <property type="project" value="InterPro"/>
</dbReference>
<comment type="caution">
    <text evidence="2">The sequence shown here is derived from an EMBL/GenBank/DDBJ whole genome shotgun (WGS) entry which is preliminary data.</text>
</comment>
<gene>
    <name evidence="2" type="ORF">LRX75_06580</name>
</gene>
<dbReference type="Pfam" id="PF05159">
    <property type="entry name" value="Capsule_synth"/>
    <property type="match status" value="1"/>
</dbReference>
<protein>
    <submittedName>
        <fullName evidence="2">Capsular polysaccharide biosynthesis protein</fullName>
    </submittedName>
</protein>
<dbReference type="InterPro" id="IPR007833">
    <property type="entry name" value="Capsule_polysaccharide_synth"/>
</dbReference>
<dbReference type="CDD" id="cd16439">
    <property type="entry name" value="beta_Kdo_transferase_KpsC_2"/>
    <property type="match status" value="1"/>
</dbReference>
<reference evidence="2" key="1">
    <citation type="submission" date="2021-12" db="EMBL/GenBank/DDBJ databases">
        <authorList>
            <person name="Li Y."/>
        </authorList>
    </citation>
    <scope>NUCLEOTIDE SEQUENCE</scope>
    <source>
        <strain evidence="2">DKSPLA3</strain>
    </source>
</reference>
<sequence>MMPANDPQGQKGAAPENRPVLTYAFHMQAWKREVLRRYFPMRTFVFVPFFLSETRLRTEWLDRIDLAALPEFFVWSLNLPETVRAFADRNAIPVHVVEDGFIRSAVPHAGRTPPLSLIVDRQTAYFDSRTASDLEDILQHYDFDADPLLMDRARNGMALLLSTGISKYNAPLREIALPYGPKRKRRVLALGQVDGDASIRFGCPRPVTNEDMVRQAVAENPDAEVIYKPHPDVLNGVRSSSADLSELSRICTILTDRIPLARAFETIDHVYAITSLAGFEALLRRLPVTVLGLPFYAGWGLTEDRQTTPRRQRRLTIEQMFAATYLLYPRYFAPQTGEATTFEAVIGDLRHPVAPAFAYRNPPSWQASGAYGLLGWRHALAPVVAAAVRRVATAEDADYYRHYPIDFFRERPERAFRAIGRLLYPLDEGPDRQSDAPFRLLPEGQSPR</sequence>
<proteinExistence type="predicted"/>
<organism evidence="2 3">
    <name type="scientific">Rhizobium quercicola</name>
    <dbReference type="NCBI Taxonomy" id="2901226"/>
    <lineage>
        <taxon>Bacteria</taxon>
        <taxon>Pseudomonadati</taxon>
        <taxon>Pseudomonadota</taxon>
        <taxon>Alphaproteobacteria</taxon>
        <taxon>Hyphomicrobiales</taxon>
        <taxon>Rhizobiaceae</taxon>
        <taxon>Rhizobium/Agrobacterium group</taxon>
        <taxon>Rhizobium</taxon>
    </lineage>
</organism>
<evidence type="ECO:0000313" key="2">
    <source>
        <dbReference type="EMBL" id="MCD7108704.1"/>
    </source>
</evidence>
<dbReference type="Proteomes" id="UP001139089">
    <property type="component" value="Unassembled WGS sequence"/>
</dbReference>
<name>A0A9X1NRH8_9HYPH</name>
<dbReference type="AlphaFoldDB" id="A0A9X1NRH8"/>
<feature type="region of interest" description="Disordered" evidence="1">
    <location>
        <begin position="428"/>
        <end position="448"/>
    </location>
</feature>
<evidence type="ECO:0000256" key="1">
    <source>
        <dbReference type="SAM" id="MobiDB-lite"/>
    </source>
</evidence>
<dbReference type="GO" id="GO:0015774">
    <property type="term" value="P:polysaccharide transport"/>
    <property type="evidence" value="ECO:0007669"/>
    <property type="project" value="InterPro"/>
</dbReference>
<accession>A0A9X1NRH8</accession>
<evidence type="ECO:0000313" key="3">
    <source>
        <dbReference type="Proteomes" id="UP001139089"/>
    </source>
</evidence>